<dbReference type="GO" id="GO:0004638">
    <property type="term" value="F:phosphoribosylaminoimidazole carboxylase activity"/>
    <property type="evidence" value="ECO:0007669"/>
    <property type="project" value="UniProtKB-EC"/>
</dbReference>
<gene>
    <name evidence="6" type="ORF">OKA104_LOCUS13669</name>
    <name evidence="5" type="ORF">VCS650_LOCUS20898</name>
</gene>
<comment type="caution">
    <text evidence="5">The sequence shown here is derived from an EMBL/GenBank/DDBJ whole genome shotgun (WGS) entry which is preliminary data.</text>
</comment>
<dbReference type="SMART" id="SM01001">
    <property type="entry name" value="AIRC"/>
    <property type="match status" value="1"/>
</dbReference>
<dbReference type="InterPro" id="IPR039476">
    <property type="entry name" value="P2CMN_synthase_LarB"/>
</dbReference>
<dbReference type="Gene3D" id="3.40.50.1970">
    <property type="match status" value="1"/>
</dbReference>
<dbReference type="GO" id="GO:0006189">
    <property type="term" value="P:'de novo' IMP biosynthetic process"/>
    <property type="evidence" value="ECO:0007669"/>
    <property type="project" value="UniProtKB-UniPathway"/>
</dbReference>
<evidence type="ECO:0000256" key="3">
    <source>
        <dbReference type="SAM" id="Phobius"/>
    </source>
</evidence>
<keyword evidence="3" id="KW-1133">Transmembrane helix</keyword>
<protein>
    <recommendedName>
        <fullName evidence="2">phosphoribosylaminoimidazole carboxylase</fullName>
        <ecNumber evidence="2">4.1.1.21</ecNumber>
    </recommendedName>
</protein>
<evidence type="ECO:0000313" key="7">
    <source>
        <dbReference type="Proteomes" id="UP000663891"/>
    </source>
</evidence>
<evidence type="ECO:0000256" key="1">
    <source>
        <dbReference type="ARBA" id="ARBA00004747"/>
    </source>
</evidence>
<keyword evidence="3" id="KW-0472">Membrane</keyword>
<dbReference type="EMBL" id="CAJNON010000220">
    <property type="protein sequence ID" value="CAF1115628.1"/>
    <property type="molecule type" value="Genomic_DNA"/>
</dbReference>
<proteinExistence type="predicted"/>
<dbReference type="InterPro" id="IPR000031">
    <property type="entry name" value="PurE_dom"/>
</dbReference>
<dbReference type="PANTHER" id="PTHR43064">
    <property type="entry name" value="PHOSPHORIBOSYLAMINOIMIDAZOLE CARBOXYLASE-RELATED"/>
    <property type="match status" value="1"/>
</dbReference>
<dbReference type="Proteomes" id="UP000663891">
    <property type="component" value="Unassembled WGS sequence"/>
</dbReference>
<dbReference type="GO" id="GO:0016787">
    <property type="term" value="F:hydrolase activity"/>
    <property type="evidence" value="ECO:0007669"/>
    <property type="project" value="InterPro"/>
</dbReference>
<evidence type="ECO:0000259" key="4">
    <source>
        <dbReference type="SMART" id="SM01001"/>
    </source>
</evidence>
<dbReference type="Proteomes" id="UP000663881">
    <property type="component" value="Unassembled WGS sequence"/>
</dbReference>
<reference evidence="5" key="1">
    <citation type="submission" date="2021-02" db="EMBL/GenBank/DDBJ databases">
        <authorList>
            <person name="Nowell W R."/>
        </authorList>
    </citation>
    <scope>NUCLEOTIDE SEQUENCE</scope>
</reference>
<dbReference type="SUPFAM" id="SSF52255">
    <property type="entry name" value="N5-CAIR mutase (phosphoribosylaminoimidazole carboxylase, PurE)"/>
    <property type="match status" value="1"/>
</dbReference>
<evidence type="ECO:0000313" key="6">
    <source>
        <dbReference type="EMBL" id="CAF3718162.1"/>
    </source>
</evidence>
<feature type="domain" description="PurE" evidence="4">
    <location>
        <begin position="119"/>
        <end position="252"/>
    </location>
</feature>
<evidence type="ECO:0000256" key="2">
    <source>
        <dbReference type="ARBA" id="ARBA00012329"/>
    </source>
</evidence>
<comment type="pathway">
    <text evidence="1">Purine metabolism; IMP biosynthesis via de novo pathway; 5-amino-1-(5-phospho-D-ribosyl)imidazole-4-carboxylate from 5-amino-1-(5-phospho-D-ribosyl)imidazole (carboxylase route): step 1/1.</text>
</comment>
<feature type="transmembrane region" description="Helical" evidence="3">
    <location>
        <begin position="119"/>
        <end position="141"/>
    </location>
</feature>
<organism evidence="5 7">
    <name type="scientific">Adineta steineri</name>
    <dbReference type="NCBI Taxonomy" id="433720"/>
    <lineage>
        <taxon>Eukaryota</taxon>
        <taxon>Metazoa</taxon>
        <taxon>Spiralia</taxon>
        <taxon>Gnathifera</taxon>
        <taxon>Rotifera</taxon>
        <taxon>Eurotatoria</taxon>
        <taxon>Bdelloidea</taxon>
        <taxon>Adinetida</taxon>
        <taxon>Adinetidae</taxon>
        <taxon>Adineta</taxon>
    </lineage>
</organism>
<keyword evidence="3" id="KW-0812">Transmembrane</keyword>
<dbReference type="UniPathway" id="UPA00074">
    <property type="reaction ID" value="UER00130"/>
</dbReference>
<dbReference type="EMBL" id="CAJOAY010000696">
    <property type="protein sequence ID" value="CAF3718162.1"/>
    <property type="molecule type" value="Genomic_DNA"/>
</dbReference>
<dbReference type="PANTHER" id="PTHR43064:SF1">
    <property type="entry name" value="SLL1489 PROTEIN"/>
    <property type="match status" value="1"/>
</dbReference>
<dbReference type="AlphaFoldDB" id="A0A814Q928"/>
<accession>A0A814Q928</accession>
<evidence type="ECO:0000313" key="5">
    <source>
        <dbReference type="EMBL" id="CAF1115628.1"/>
    </source>
</evidence>
<dbReference type="EC" id="4.1.1.21" evidence="2"/>
<sequence length="426" mass="46969">MVTISYGEHWSNTELSKVLANDQATNLLTRISEDKFQSLQSFIGTSQMSIVRIDLPDLILSATDASITEFNSLIDSFEAHIINHHVYDTTLNIILHRNSVKKFCENLRILKTNENENQYVIGLISAGLSEMALICMGFLYLTILGIKCQPRIDYGVDRIRRINTIIEEFNTNLVNIVTAGMEGALFSVVAELSTRPLLCVPSNVSYGYGKDGEASMISLIYSNIAGQGIFNNTNMIGACNVAANIISVTKKRRQLEYYSVLTVDTDEPITYETHVNIAQKLRIAPYIVKPLWSSDLPRQVLLLHSLTDSTLLNDCINTLKQMNSIHIHTTYVTVGKVILMANSIKEQLIKSDCVILHASNGHLPAVIGGIIKEMEAEGNGIPLIAFSTNSQHESIKSIVNSCSNNVATTNSMISAAVLALSILFNN</sequence>
<name>A0A814Q928_9BILA</name>